<keyword evidence="2" id="KW-0378">Hydrolase</keyword>
<name>A0ABT6Q305_9PROT</name>
<dbReference type="RefSeq" id="WP_281448612.1">
    <property type="nucleotide sequence ID" value="NZ_JASBAO010000001.1"/>
</dbReference>
<dbReference type="InterPro" id="IPR008928">
    <property type="entry name" value="6-hairpin_glycosidase_sf"/>
</dbReference>
<reference evidence="2" key="1">
    <citation type="submission" date="2023-05" db="EMBL/GenBank/DDBJ databases">
        <title>Whole genome sequence of Commensalibacter sp.</title>
        <authorList>
            <person name="Charoenyingcharoen P."/>
            <person name="Yukphan P."/>
        </authorList>
    </citation>
    <scope>NUCLEOTIDE SEQUENCE</scope>
    <source>
        <strain evidence="2">TBRC 16381</strain>
    </source>
</reference>
<dbReference type="InterPro" id="IPR012341">
    <property type="entry name" value="6hp_glycosidase-like_sf"/>
</dbReference>
<feature type="chain" id="PRO_5047334563" evidence="1">
    <location>
        <begin position="33"/>
        <end position="547"/>
    </location>
</feature>
<proteinExistence type="predicted"/>
<dbReference type="SUPFAM" id="SSF48208">
    <property type="entry name" value="Six-hairpin glycosidases"/>
    <property type="match status" value="1"/>
</dbReference>
<dbReference type="Proteomes" id="UP001431634">
    <property type="component" value="Unassembled WGS sequence"/>
</dbReference>
<evidence type="ECO:0000313" key="2">
    <source>
        <dbReference type="EMBL" id="MDI2091521.1"/>
    </source>
</evidence>
<dbReference type="Gene3D" id="1.50.10.10">
    <property type="match status" value="1"/>
</dbReference>
<dbReference type="EMBL" id="JASBAO010000001">
    <property type="protein sequence ID" value="MDI2091521.1"/>
    <property type="molecule type" value="Genomic_DNA"/>
</dbReference>
<protein>
    <submittedName>
        <fullName evidence="2">Glycoside hydrolase family 15 protein</fullName>
    </submittedName>
</protein>
<accession>A0ABT6Q305</accession>
<keyword evidence="1" id="KW-0732">Signal</keyword>
<sequence length="547" mass="62200">MRHYKKALFSVKYLGHLLLYSGLIGVTHNAFAVTQGSSIQDPVYIKYVNDLKNHPYHNILMFVGQADLHPYTVYVHSQLALSLLKSDYTTDTVNNIIKGTEATRKIKVQRHPWGIFVQAASFASQDMATKTNYDAIWVRDSVWGYLALESQDETRSDAHQVLMTLWDYMATPVQIARMKAVIIDPTILNGSDGQMKAVHIRFNSASQDFADVMENGIPQPWTHKQNDALGLFLDSIFTEINNGRVKGQDWSKDRRLDALIYLVGYLDKAQFYKMEDSGAWEEDSRLNTSSVGLVTSALENLQRIIDHPTVHDKDFVHALQDRAKQLNASSFVSSPNLSRLVDLGYKRIYQQLEQGGESPDYNKTDSRYRQADAALLNLIYPARLSRLTLEHKKRVLDIVAPLMGDIGIRRYFKDNYQSANFWFHNIKTDTDSASHAERKKQFIPGTEAQWFFDSWYAKAAFMIYHESKDPHYRAVAIRSMNRALAQITGKDTIGANGKVVSAMALPESYNFIADQGQLWESPSPITPLNWAKASMTLMLQEATKNLH</sequence>
<evidence type="ECO:0000313" key="3">
    <source>
        <dbReference type="Proteomes" id="UP001431634"/>
    </source>
</evidence>
<evidence type="ECO:0000256" key="1">
    <source>
        <dbReference type="SAM" id="SignalP"/>
    </source>
</evidence>
<dbReference type="GO" id="GO:0016787">
    <property type="term" value="F:hydrolase activity"/>
    <property type="evidence" value="ECO:0007669"/>
    <property type="project" value="UniProtKB-KW"/>
</dbReference>
<keyword evidence="3" id="KW-1185">Reference proteome</keyword>
<organism evidence="2 3">
    <name type="scientific">Commensalibacter oyaizuii</name>
    <dbReference type="NCBI Taxonomy" id="3043873"/>
    <lineage>
        <taxon>Bacteria</taxon>
        <taxon>Pseudomonadati</taxon>
        <taxon>Pseudomonadota</taxon>
        <taxon>Alphaproteobacteria</taxon>
        <taxon>Acetobacterales</taxon>
        <taxon>Acetobacteraceae</taxon>
    </lineage>
</organism>
<comment type="caution">
    <text evidence="2">The sequence shown here is derived from an EMBL/GenBank/DDBJ whole genome shotgun (WGS) entry which is preliminary data.</text>
</comment>
<feature type="signal peptide" evidence="1">
    <location>
        <begin position="1"/>
        <end position="32"/>
    </location>
</feature>
<gene>
    <name evidence="2" type="ORF">QJV27_09115</name>
</gene>